<evidence type="ECO:0000256" key="4">
    <source>
        <dbReference type="ARBA" id="ARBA00023326"/>
    </source>
</evidence>
<evidence type="ECO:0000256" key="1">
    <source>
        <dbReference type="ARBA" id="ARBA00022729"/>
    </source>
</evidence>
<dbReference type="InterPro" id="IPR029476">
    <property type="entry name" value="DNase_NucA_NucB"/>
</dbReference>
<evidence type="ECO:0000256" key="3">
    <source>
        <dbReference type="ARBA" id="ARBA00023295"/>
    </source>
</evidence>
<keyword evidence="2" id="KW-1015">Disulfide bond</keyword>
<evidence type="ECO:0000259" key="6">
    <source>
        <dbReference type="PROSITE" id="PS50853"/>
    </source>
</evidence>
<dbReference type="GO" id="GO:0008843">
    <property type="term" value="F:endochitinase activity"/>
    <property type="evidence" value="ECO:0007669"/>
    <property type="project" value="UniProtKB-EC"/>
</dbReference>
<dbReference type="SMART" id="SM00060">
    <property type="entry name" value="FN3"/>
    <property type="match status" value="1"/>
</dbReference>
<dbReference type="SUPFAM" id="SSF49899">
    <property type="entry name" value="Concanavalin A-like lectins/glucanases"/>
    <property type="match status" value="2"/>
</dbReference>
<organism evidence="7 8">
    <name type="scientific">Nonomuraea coxensis DSM 45129</name>
    <dbReference type="NCBI Taxonomy" id="1122611"/>
    <lineage>
        <taxon>Bacteria</taxon>
        <taxon>Bacillati</taxon>
        <taxon>Actinomycetota</taxon>
        <taxon>Actinomycetes</taxon>
        <taxon>Streptosporangiales</taxon>
        <taxon>Streptosporangiaceae</taxon>
        <taxon>Nonomuraea</taxon>
    </lineage>
</organism>
<accession>A0ABX8UEB6</accession>
<dbReference type="InterPro" id="IPR013783">
    <property type="entry name" value="Ig-like_fold"/>
</dbReference>
<dbReference type="PANTHER" id="PTHR47635:SF2">
    <property type="entry name" value="LAMG-LIKE JELLYROLL FOLD DOMAIN-CONTAINING PROTEIN"/>
    <property type="match status" value="1"/>
</dbReference>
<keyword evidence="1" id="KW-0732">Signal</keyword>
<keyword evidence="3 7" id="KW-0326">Glycosidase</keyword>
<dbReference type="SUPFAM" id="SSF49265">
    <property type="entry name" value="Fibronectin type III"/>
    <property type="match status" value="1"/>
</dbReference>
<name>A0ABX8UEB6_9ACTN</name>
<reference evidence="7 8" key="1">
    <citation type="journal article" date="2021" name="ACS Chem. Biol.">
        <title>Genomic-Led Discovery of a Novel Glycopeptide Antibiotic by Nonomuraea coxensis DSM 45129.</title>
        <authorList>
            <person name="Yushchuk O."/>
            <person name="Vior N.M."/>
            <person name="Andreo-Vidal A."/>
            <person name="Berini F."/>
            <person name="Ruckert C."/>
            <person name="Busche T."/>
            <person name="Binda E."/>
            <person name="Kalinowski J."/>
            <person name="Truman A.W."/>
            <person name="Marinelli F."/>
        </authorList>
    </citation>
    <scope>NUCLEOTIDE SEQUENCE [LARGE SCALE GENOMIC DNA]</scope>
    <source>
        <strain evidence="7 8">DSM 45129</strain>
    </source>
</reference>
<keyword evidence="7" id="KW-0378">Hydrolase</keyword>
<evidence type="ECO:0000313" key="8">
    <source>
        <dbReference type="Proteomes" id="UP000824681"/>
    </source>
</evidence>
<dbReference type="Pfam" id="PF14040">
    <property type="entry name" value="DNase_NucA_NucB"/>
    <property type="match status" value="1"/>
</dbReference>
<dbReference type="SMART" id="SM00560">
    <property type="entry name" value="LamGL"/>
    <property type="match status" value="2"/>
</dbReference>
<dbReference type="PANTHER" id="PTHR47635">
    <property type="entry name" value="CUB DOMAIN-CONTAINING PROTEIN"/>
    <property type="match status" value="1"/>
</dbReference>
<evidence type="ECO:0000256" key="2">
    <source>
        <dbReference type="ARBA" id="ARBA00023157"/>
    </source>
</evidence>
<dbReference type="PROSITE" id="PS50853">
    <property type="entry name" value="FN3"/>
    <property type="match status" value="1"/>
</dbReference>
<dbReference type="InterPro" id="IPR013320">
    <property type="entry name" value="ConA-like_dom_sf"/>
</dbReference>
<dbReference type="InterPro" id="IPR003961">
    <property type="entry name" value="FN3_dom"/>
</dbReference>
<feature type="region of interest" description="Disordered" evidence="5">
    <location>
        <begin position="209"/>
        <end position="235"/>
    </location>
</feature>
<protein>
    <submittedName>
        <fullName evidence="7">Chitinase A1</fullName>
        <ecNumber evidence="7">3.2.1.14</ecNumber>
    </submittedName>
</protein>
<dbReference type="EC" id="3.2.1.14" evidence="7"/>
<evidence type="ECO:0000256" key="5">
    <source>
        <dbReference type="SAM" id="MobiDB-lite"/>
    </source>
</evidence>
<feature type="compositionally biased region" description="Low complexity" evidence="5">
    <location>
        <begin position="213"/>
        <end position="225"/>
    </location>
</feature>
<dbReference type="InterPro" id="IPR006558">
    <property type="entry name" value="LamG-like"/>
</dbReference>
<dbReference type="EMBL" id="CP068985">
    <property type="protein sequence ID" value="QYC45144.1"/>
    <property type="molecule type" value="Genomic_DNA"/>
</dbReference>
<dbReference type="CDD" id="cd00063">
    <property type="entry name" value="FN3"/>
    <property type="match status" value="1"/>
</dbReference>
<gene>
    <name evidence="7" type="primary">chiA3</name>
    <name evidence="7" type="ORF">Nocox_37970</name>
</gene>
<keyword evidence="4" id="KW-0119">Carbohydrate metabolism</keyword>
<feature type="domain" description="Fibronectin type-III" evidence="6">
    <location>
        <begin position="221"/>
        <end position="318"/>
    </location>
</feature>
<proteinExistence type="predicted"/>
<dbReference type="InterPro" id="IPR036116">
    <property type="entry name" value="FN3_sf"/>
</dbReference>
<sequence>MPGLVAAYGMNDGSGTNVADSSGQNNTGAGTGTTSWVNGKYGKALSFNGSSSMVTVAHAASLRLTTGMTLSAWVNPTTVTGTPWKSVVTKELSADGASYALYAANGSTLPSGWVQTAPETSTTAEGLSPLPVNTWSHLALTYDGAALRLFVNGQQIDQTALSGSLYDDGNPLRIGGNVVWNEYFSGLIDEVRIYNRAQTAAEIQTDMTTPIGQAAPPDTQAPTAPGSLAATGGPGSAQLTWTASTDNVGVTGYRVHRSTTPGFTPSAANQVGSVTATTTFADGGLAAGTYYYRVRAADAAGNLSASSNEVSAAVTAPPATPGLVAAYGMNEGSGTTVGDSSGQHNTGVATDTTWSTTGKYGKALSFNGTSSWVTIPHAPSLRMTDTLTVSAWVRPTAAGGYRTVLMKENYFDGSYTLYSSSESSLPIGALELADGGRAVVGDDPLPLNQWSHLALTYDGSIAILYVNGAPVGQYPFVGDLVDDGGVLRLGGNEAWGGEFYSGLIDEVRVYNRVRTAAEIQTDMNTPVGAAPSGVAAQQRRVDAATEAAPAIEKLTVEGARNVDGISVASTLTPRLTSWLSTGRDDEAKVEVEIADKPTKSIKTDKVSTDKRLIWSGNVTAKPDDSQVSLQVPKGKLRDDANVRWRARVTGSENPGTWTNWQSLTIKRPETETTAPTTSAARILADDDPRVQECRRNSSKASQRPGYTINRQAWCAIHSVAAGDVQYGTRTVINGLTASATIIGYTYNNGKNAPTKQRKTNYRVSLENVTPIGQAWRLWAYIGIGAKMARNSEHCTVDGSYVEGSWEQWSAGKVAEFTVVSDEKNGDGGDLIDNCAPQFVLKTWFPEVPSEKVRRFWSQAIPISRCDSAPYIVRYYGSGCVFPWAQLVYEATETRPGVPYAHMGDPDNVNMAYRSVPAHIWTAQNKPELTTPALLGKSIPGTNTTGHLTRNVNDTWKDNNNGKSARLCRALFPDYDRKDAVLGDKKNHKVYNCDEFPFQSTMQGSWTGANNGKMKDFKRFSIRPVWHVHNNEDGNNLAKFYSTQRILGEDGDLRNETYDRFLVRAIVPGYPNAW</sequence>
<dbReference type="Gene3D" id="2.60.40.10">
    <property type="entry name" value="Immunoglobulins"/>
    <property type="match status" value="1"/>
</dbReference>
<dbReference type="Gene3D" id="2.60.120.200">
    <property type="match status" value="2"/>
</dbReference>
<dbReference type="Pfam" id="PF13385">
    <property type="entry name" value="Laminin_G_3"/>
    <property type="match status" value="2"/>
</dbReference>
<dbReference type="Proteomes" id="UP000824681">
    <property type="component" value="Chromosome"/>
</dbReference>
<evidence type="ECO:0000313" key="7">
    <source>
        <dbReference type="EMBL" id="QYC45144.1"/>
    </source>
</evidence>
<dbReference type="RefSeq" id="WP_084685790.1">
    <property type="nucleotide sequence ID" value="NZ_CP068985.1"/>
</dbReference>
<keyword evidence="4" id="KW-0624">Polysaccharide degradation</keyword>
<keyword evidence="8" id="KW-1185">Reference proteome</keyword>